<evidence type="ECO:0000313" key="2">
    <source>
        <dbReference type="EMBL" id="MCA0152963.1"/>
    </source>
</evidence>
<name>A0ABS7XZ72_9FLAO</name>
<reference evidence="3" key="1">
    <citation type="submission" date="2023-07" db="EMBL/GenBank/DDBJ databases">
        <authorList>
            <person name="Yue Y."/>
        </authorList>
    </citation>
    <scope>NUCLEOTIDE SEQUENCE [LARGE SCALE GENOMIC DNA]</scope>
    <source>
        <strain evidence="3">2Y89</strain>
    </source>
</reference>
<proteinExistence type="predicted"/>
<evidence type="ECO:0000256" key="1">
    <source>
        <dbReference type="SAM" id="SignalP"/>
    </source>
</evidence>
<dbReference type="EMBL" id="JAIUJS010000003">
    <property type="protein sequence ID" value="MCA0152963.1"/>
    <property type="molecule type" value="Genomic_DNA"/>
</dbReference>
<evidence type="ECO:0000313" key="3">
    <source>
        <dbReference type="Proteomes" id="UP001198402"/>
    </source>
</evidence>
<feature type="signal peptide" evidence="1">
    <location>
        <begin position="1"/>
        <end position="33"/>
    </location>
</feature>
<keyword evidence="3" id="KW-1185">Reference proteome</keyword>
<dbReference type="RefSeq" id="WP_224477890.1">
    <property type="nucleotide sequence ID" value="NZ_JAIUJS010000003.1"/>
</dbReference>
<comment type="caution">
    <text evidence="2">The sequence shown here is derived from an EMBL/GenBank/DDBJ whole genome shotgun (WGS) entry which is preliminary data.</text>
</comment>
<dbReference type="Proteomes" id="UP001198402">
    <property type="component" value="Unassembled WGS sequence"/>
</dbReference>
<gene>
    <name evidence="2" type="ORF">LBV24_07035</name>
</gene>
<feature type="chain" id="PRO_5045839307" evidence="1">
    <location>
        <begin position="34"/>
        <end position="113"/>
    </location>
</feature>
<protein>
    <submittedName>
        <fullName evidence="2">Uncharacterized protein</fullName>
    </submittedName>
</protein>
<organism evidence="2 3">
    <name type="scientific">Winogradskyella vincentii</name>
    <dbReference type="NCBI Taxonomy" id="2877122"/>
    <lineage>
        <taxon>Bacteria</taxon>
        <taxon>Pseudomonadati</taxon>
        <taxon>Bacteroidota</taxon>
        <taxon>Flavobacteriia</taxon>
        <taxon>Flavobacteriales</taxon>
        <taxon>Flavobacteriaceae</taxon>
        <taxon>Winogradskyella</taxon>
    </lineage>
</organism>
<accession>A0ABS7XZ72</accession>
<sequence>MNKKTLIKAIFKTLAIVLVCAVLLPSAVKLSHAYNHHEHFVCTDDVDHSTHFHQSDLDCEFYKFKLNNDLYVSFLPSQESDQLIYNKSNLSYYIFLRTHQQDTSYLRGPPSLV</sequence>
<keyword evidence="1" id="KW-0732">Signal</keyword>